<comment type="caution">
    <text evidence="6">The sequence shown here is derived from an EMBL/GenBank/DDBJ whole genome shotgun (WGS) entry which is preliminary data.</text>
</comment>
<evidence type="ECO:0000256" key="3">
    <source>
        <dbReference type="ARBA" id="ARBA00022801"/>
    </source>
</evidence>
<dbReference type="InterPro" id="IPR000064">
    <property type="entry name" value="NLP_P60_dom"/>
</dbReference>
<dbReference type="RefSeq" id="WP_200584533.1">
    <property type="nucleotide sequence ID" value="NZ_JAEHFY010000002.1"/>
</dbReference>
<evidence type="ECO:0000256" key="1">
    <source>
        <dbReference type="ARBA" id="ARBA00007074"/>
    </source>
</evidence>
<dbReference type="EMBL" id="JAEHFY010000002">
    <property type="protein sequence ID" value="MBK0381754.1"/>
    <property type="molecule type" value="Genomic_DNA"/>
</dbReference>
<dbReference type="PROSITE" id="PS51935">
    <property type="entry name" value="NLPC_P60"/>
    <property type="match status" value="1"/>
</dbReference>
<evidence type="ECO:0000313" key="6">
    <source>
        <dbReference type="EMBL" id="MBK0381754.1"/>
    </source>
</evidence>
<keyword evidence="7" id="KW-1185">Reference proteome</keyword>
<evidence type="ECO:0000313" key="7">
    <source>
        <dbReference type="Proteomes" id="UP000660024"/>
    </source>
</evidence>
<protein>
    <submittedName>
        <fullName evidence="6">C40 family peptidase</fullName>
    </submittedName>
</protein>
<reference evidence="6 7" key="1">
    <citation type="submission" date="2020-12" db="EMBL/GenBank/DDBJ databases">
        <title>Bacterial novel species Pedobacter sp. SD-b isolated from soil.</title>
        <authorList>
            <person name="Jung H.-Y."/>
        </authorList>
    </citation>
    <scope>NUCLEOTIDE SEQUENCE [LARGE SCALE GENOMIC DNA]</scope>
    <source>
        <strain evidence="6 7">SD-b</strain>
    </source>
</reference>
<dbReference type="InterPro" id="IPR038765">
    <property type="entry name" value="Papain-like_cys_pep_sf"/>
</dbReference>
<keyword evidence="3" id="KW-0378">Hydrolase</keyword>
<name>A0ABS1BFW3_9SPHI</name>
<sequence length="183" mass="20413">MIKVLFLLFIYLFSNCSGNHTEKVRLKSDENPVEISSTIDTSTTVNKIDTTTKTLSSEIISYAKTLIGVPYKYGSTDINVGLDCSGFITAVYNHFDIRVPRSSVGFTNYGKNIAWQDVEPGDLILFTGTDSTKRIVGHMGIITKTNHELNFIHATSGKAYSVTITPLNKYYQGRFVKVIRIID</sequence>
<proteinExistence type="inferred from homology"/>
<evidence type="ECO:0000256" key="4">
    <source>
        <dbReference type="ARBA" id="ARBA00022807"/>
    </source>
</evidence>
<dbReference type="Gene3D" id="3.90.1720.10">
    <property type="entry name" value="endopeptidase domain like (from Nostoc punctiforme)"/>
    <property type="match status" value="1"/>
</dbReference>
<organism evidence="6 7">
    <name type="scientific">Pedobacter segetis</name>
    <dbReference type="NCBI Taxonomy" id="2793069"/>
    <lineage>
        <taxon>Bacteria</taxon>
        <taxon>Pseudomonadati</taxon>
        <taxon>Bacteroidota</taxon>
        <taxon>Sphingobacteriia</taxon>
        <taxon>Sphingobacteriales</taxon>
        <taxon>Sphingobacteriaceae</taxon>
        <taxon>Pedobacter</taxon>
    </lineage>
</organism>
<dbReference type="PANTHER" id="PTHR47053:SF1">
    <property type="entry name" value="MUREIN DD-ENDOPEPTIDASE MEPH-RELATED"/>
    <property type="match status" value="1"/>
</dbReference>
<evidence type="ECO:0000259" key="5">
    <source>
        <dbReference type="PROSITE" id="PS51935"/>
    </source>
</evidence>
<comment type="similarity">
    <text evidence="1">Belongs to the peptidase C40 family.</text>
</comment>
<dbReference type="PANTHER" id="PTHR47053">
    <property type="entry name" value="MUREIN DD-ENDOPEPTIDASE MEPH-RELATED"/>
    <property type="match status" value="1"/>
</dbReference>
<keyword evidence="2" id="KW-0645">Protease</keyword>
<dbReference type="SUPFAM" id="SSF54001">
    <property type="entry name" value="Cysteine proteinases"/>
    <property type="match status" value="1"/>
</dbReference>
<dbReference type="Pfam" id="PF00877">
    <property type="entry name" value="NLPC_P60"/>
    <property type="match status" value="1"/>
</dbReference>
<dbReference type="Proteomes" id="UP000660024">
    <property type="component" value="Unassembled WGS sequence"/>
</dbReference>
<feature type="domain" description="NlpC/P60" evidence="5">
    <location>
        <begin position="53"/>
        <end position="182"/>
    </location>
</feature>
<keyword evidence="4" id="KW-0788">Thiol protease</keyword>
<gene>
    <name evidence="6" type="ORF">I5M32_02170</name>
</gene>
<evidence type="ECO:0000256" key="2">
    <source>
        <dbReference type="ARBA" id="ARBA00022670"/>
    </source>
</evidence>
<dbReference type="InterPro" id="IPR051202">
    <property type="entry name" value="Peptidase_C40"/>
</dbReference>
<accession>A0ABS1BFW3</accession>